<evidence type="ECO:0000313" key="2">
    <source>
        <dbReference type="Proteomes" id="UP000027120"/>
    </source>
</evidence>
<evidence type="ECO:0000313" key="1">
    <source>
        <dbReference type="EMBL" id="KDO82782.1"/>
    </source>
</evidence>
<dbReference type="EMBL" id="KK784875">
    <property type="protein sequence ID" value="KDO82782.1"/>
    <property type="molecule type" value="Genomic_DNA"/>
</dbReference>
<proteinExistence type="predicted"/>
<gene>
    <name evidence="1" type="ORF">CISIN_1g0229932mg</name>
</gene>
<reference evidence="1 2" key="1">
    <citation type="submission" date="2014-04" db="EMBL/GenBank/DDBJ databases">
        <authorList>
            <consortium name="International Citrus Genome Consortium"/>
            <person name="Gmitter F."/>
            <person name="Chen C."/>
            <person name="Farmerie W."/>
            <person name="Harkins T."/>
            <person name="Desany B."/>
            <person name="Mohiuddin M."/>
            <person name="Kodira C."/>
            <person name="Borodovsky M."/>
            <person name="Lomsadze A."/>
            <person name="Burns P."/>
            <person name="Jenkins J."/>
            <person name="Prochnik S."/>
            <person name="Shu S."/>
            <person name="Chapman J."/>
            <person name="Pitluck S."/>
            <person name="Schmutz J."/>
            <person name="Rokhsar D."/>
        </authorList>
    </citation>
    <scope>NUCLEOTIDE SEQUENCE</scope>
</reference>
<dbReference type="Proteomes" id="UP000027120">
    <property type="component" value="Unassembled WGS sequence"/>
</dbReference>
<sequence>MFDVKQKP</sequence>
<protein>
    <submittedName>
        <fullName evidence="1">Uncharacterized protein</fullName>
    </submittedName>
</protein>
<keyword evidence="2" id="KW-1185">Reference proteome</keyword>
<name>A0A067H524_CITSI</name>
<feature type="non-terminal residue" evidence="1">
    <location>
        <position position="8"/>
    </location>
</feature>
<accession>A0A067H524</accession>
<organism evidence="1 2">
    <name type="scientific">Citrus sinensis</name>
    <name type="common">Sweet orange</name>
    <name type="synonym">Citrus aurantium var. sinensis</name>
    <dbReference type="NCBI Taxonomy" id="2711"/>
    <lineage>
        <taxon>Eukaryota</taxon>
        <taxon>Viridiplantae</taxon>
        <taxon>Streptophyta</taxon>
        <taxon>Embryophyta</taxon>
        <taxon>Tracheophyta</taxon>
        <taxon>Spermatophyta</taxon>
        <taxon>Magnoliopsida</taxon>
        <taxon>eudicotyledons</taxon>
        <taxon>Gunneridae</taxon>
        <taxon>Pentapetalae</taxon>
        <taxon>rosids</taxon>
        <taxon>malvids</taxon>
        <taxon>Sapindales</taxon>
        <taxon>Rutaceae</taxon>
        <taxon>Aurantioideae</taxon>
        <taxon>Citrus</taxon>
    </lineage>
</organism>